<comment type="similarity">
    <text evidence="1 2">Belongs to the metallophosphoesterase superfamily. YfcE family.</text>
</comment>
<dbReference type="RefSeq" id="WP_012158980.1">
    <property type="nucleotide sequence ID" value="NC_009922.1"/>
</dbReference>
<sequence>MTKKIALIADVHGNIEALKNVLKDISERQIDNRDIYCLGDLVGYGPRPDEVIQLIIEKNIHSVLGNYDEAVGFYLPTCGCSIESENDRMKTKNSLSWTVENTSDENKEFLRELEEQISLEIEGYQLLLTHGSPISINDYIYENDLEKQEEIVEVLEEDILVFGHTHYPYYKKVNNKLFINPGSVGRPKDGDNRACYCIVEFGEKIDVEFIRISYDIEKVAKEIEQSELLDVFAQVLRTGRDVK</sequence>
<evidence type="ECO:0000313" key="4">
    <source>
        <dbReference type="EMBL" id="ABW18668.1"/>
    </source>
</evidence>
<dbReference type="PIRSF" id="PIRSF000883">
    <property type="entry name" value="Pesterase_MJ0912"/>
    <property type="match status" value="1"/>
</dbReference>
<dbReference type="PANTHER" id="PTHR42850:SF2">
    <property type="entry name" value="BLL5683 PROTEIN"/>
    <property type="match status" value="1"/>
</dbReference>
<dbReference type="GO" id="GO:0046872">
    <property type="term" value="F:metal ion binding"/>
    <property type="evidence" value="ECO:0007669"/>
    <property type="project" value="UniProtKB-KW"/>
</dbReference>
<protein>
    <recommendedName>
        <fullName evidence="2">Phosphoesterase</fullName>
        <ecNumber evidence="2">3.1.4.-</ecNumber>
    </recommendedName>
</protein>
<evidence type="ECO:0000313" key="5">
    <source>
        <dbReference type="Proteomes" id="UP000000269"/>
    </source>
</evidence>
<keyword evidence="2" id="KW-0479">Metal-binding</keyword>
<feature type="domain" description="Calcineurin-like phosphoesterase" evidence="3">
    <location>
        <begin position="4"/>
        <end position="202"/>
    </location>
</feature>
<dbReference type="KEGG" id="aoe:Clos_1122"/>
<keyword evidence="5" id="KW-1185">Reference proteome</keyword>
<reference evidence="5" key="1">
    <citation type="submission" date="2007-10" db="EMBL/GenBank/DDBJ databases">
        <title>Complete genome of Alkaliphilus oremlandii OhILAs.</title>
        <authorList>
            <person name="Copeland A."/>
            <person name="Lucas S."/>
            <person name="Lapidus A."/>
            <person name="Barry K."/>
            <person name="Detter J.C."/>
            <person name="Glavina del Rio T."/>
            <person name="Hammon N."/>
            <person name="Israni S."/>
            <person name="Dalin E."/>
            <person name="Tice H."/>
            <person name="Pitluck S."/>
            <person name="Chain P."/>
            <person name="Malfatti S."/>
            <person name="Shin M."/>
            <person name="Vergez L."/>
            <person name="Schmutz J."/>
            <person name="Larimer F."/>
            <person name="Land M."/>
            <person name="Hauser L."/>
            <person name="Kyrpides N."/>
            <person name="Mikhailova N."/>
            <person name="Stolz J.F."/>
            <person name="Dawson A."/>
            <person name="Fisher E."/>
            <person name="Crable B."/>
            <person name="Perera E."/>
            <person name="Lisak J."/>
            <person name="Ranganathan M."/>
            <person name="Basu P."/>
            <person name="Richardson P."/>
        </authorList>
    </citation>
    <scope>NUCLEOTIDE SEQUENCE [LARGE SCALE GENOMIC DNA]</scope>
    <source>
        <strain evidence="5">OhILAs</strain>
    </source>
</reference>
<comment type="cofactor">
    <cofactor evidence="2">
        <name>a divalent metal cation</name>
        <dbReference type="ChEBI" id="CHEBI:60240"/>
    </cofactor>
</comment>
<organism evidence="4 5">
    <name type="scientific">Alkaliphilus oremlandii (strain OhILAs)</name>
    <name type="common">Clostridium oremlandii (strain OhILAs)</name>
    <dbReference type="NCBI Taxonomy" id="350688"/>
    <lineage>
        <taxon>Bacteria</taxon>
        <taxon>Bacillati</taxon>
        <taxon>Bacillota</taxon>
        <taxon>Clostridia</taxon>
        <taxon>Peptostreptococcales</taxon>
        <taxon>Natronincolaceae</taxon>
        <taxon>Alkaliphilus</taxon>
    </lineage>
</organism>
<dbReference type="Proteomes" id="UP000000269">
    <property type="component" value="Chromosome"/>
</dbReference>
<dbReference type="InterPro" id="IPR011152">
    <property type="entry name" value="Pesterase_MJ0912"/>
</dbReference>
<dbReference type="EMBL" id="CP000853">
    <property type="protein sequence ID" value="ABW18668.1"/>
    <property type="molecule type" value="Genomic_DNA"/>
</dbReference>
<accession>A8MGX4</accession>
<dbReference type="SUPFAM" id="SSF56300">
    <property type="entry name" value="Metallo-dependent phosphatases"/>
    <property type="match status" value="1"/>
</dbReference>
<dbReference type="NCBIfam" id="TIGR00040">
    <property type="entry name" value="yfcE"/>
    <property type="match status" value="1"/>
</dbReference>
<dbReference type="STRING" id="350688.Clos_1122"/>
<dbReference type="EC" id="3.1.4.-" evidence="2"/>
<dbReference type="HOGENOM" id="CLU_074761_0_1_9"/>
<dbReference type="eggNOG" id="COG0639">
    <property type="taxonomic scope" value="Bacteria"/>
</dbReference>
<dbReference type="OrthoDB" id="9800565at2"/>
<dbReference type="AlphaFoldDB" id="A8MGX4"/>
<proteinExistence type="inferred from homology"/>
<dbReference type="GO" id="GO:0005737">
    <property type="term" value="C:cytoplasm"/>
    <property type="evidence" value="ECO:0007669"/>
    <property type="project" value="TreeGrafter"/>
</dbReference>
<dbReference type="Gene3D" id="3.60.21.10">
    <property type="match status" value="1"/>
</dbReference>
<evidence type="ECO:0000259" key="3">
    <source>
        <dbReference type="Pfam" id="PF12850"/>
    </source>
</evidence>
<evidence type="ECO:0000256" key="1">
    <source>
        <dbReference type="ARBA" id="ARBA00008950"/>
    </source>
</evidence>
<evidence type="ECO:0000256" key="2">
    <source>
        <dbReference type="RuleBase" id="RU362039"/>
    </source>
</evidence>
<dbReference type="InterPro" id="IPR024654">
    <property type="entry name" value="Calcineurin-like_PHP_lpxH"/>
</dbReference>
<dbReference type="GO" id="GO:0016791">
    <property type="term" value="F:phosphatase activity"/>
    <property type="evidence" value="ECO:0007669"/>
    <property type="project" value="TreeGrafter"/>
</dbReference>
<gene>
    <name evidence="4" type="ordered locus">Clos_1122</name>
</gene>
<dbReference type="InterPro" id="IPR000979">
    <property type="entry name" value="Phosphodiesterase_MJ0936/Vps29"/>
</dbReference>
<dbReference type="Pfam" id="PF12850">
    <property type="entry name" value="Metallophos_2"/>
    <property type="match status" value="1"/>
</dbReference>
<name>A8MGX4_ALKOO</name>
<dbReference type="InterPro" id="IPR029052">
    <property type="entry name" value="Metallo-depent_PP-like"/>
</dbReference>
<dbReference type="PANTHER" id="PTHR42850">
    <property type="entry name" value="METALLOPHOSPHOESTERASE"/>
    <property type="match status" value="1"/>
</dbReference>
<dbReference type="InterPro" id="IPR050126">
    <property type="entry name" value="Ap4A_hydrolase"/>
</dbReference>